<name>A0AA36ND21_9DINO</name>
<keyword evidence="1" id="KW-0472">Membrane</keyword>
<sequence length="526" mass="57827">MNFVPLIVCSLAPWGLFVLVYSLMAFQIHYTQPVFCYIAVFMLLFLVLCIGAKAATGRFRIFSGVAAEREPSWLIFFALSLLLAWIVGFVQGDKNFQLTGRYYDLGNLNNYTMVYPNRMLGQQLLDAGIVQFAPGSQLDIQKSMGFKNGQMYCVAPIVFGSAAPMSYDFWAVGTDCCSGSQADFSCRNYNNPQASGGIRLMYSQDRAFYRLAVQQAEATYNIKASHPLFFRWEVEPSKKVLSWLVEGHSTCAAWILSYLVFQRLGTAPGLAHFCALMAYLKAGDQENALEMLRQQVRTKLFNKVTASLAAQLGYKDPEAGRKEDALRWSFYSGDYVVLRGTETLATAYAVLNPPQESDSPQVEEGQLLVAQELRSELLGGAERATLELVELEEATSVVFSGLQDDASRRLHAFFGTLAGQDRITLQDLAEEEDLDLDEEALEHWQGYVEKARCAMCPVWRGLTLRFEGPTLRLASTDPASASPASGRGLPGTLVVEAILGPSGPLPAAIVGTHTRLQALTAAAPAA</sequence>
<feature type="transmembrane region" description="Helical" evidence="1">
    <location>
        <begin position="34"/>
        <end position="52"/>
    </location>
</feature>
<feature type="transmembrane region" description="Helical" evidence="1">
    <location>
        <begin position="73"/>
        <end position="92"/>
    </location>
</feature>
<dbReference type="Proteomes" id="UP001178507">
    <property type="component" value="Unassembled WGS sequence"/>
</dbReference>
<evidence type="ECO:0000256" key="1">
    <source>
        <dbReference type="SAM" id="Phobius"/>
    </source>
</evidence>
<dbReference type="EMBL" id="CAUJNA010003315">
    <property type="protein sequence ID" value="CAJ1398901.1"/>
    <property type="molecule type" value="Genomic_DNA"/>
</dbReference>
<proteinExistence type="predicted"/>
<comment type="caution">
    <text evidence="2">The sequence shown here is derived from an EMBL/GenBank/DDBJ whole genome shotgun (WGS) entry which is preliminary data.</text>
</comment>
<keyword evidence="3" id="KW-1185">Reference proteome</keyword>
<protein>
    <submittedName>
        <fullName evidence="2">Uncharacterized protein</fullName>
    </submittedName>
</protein>
<organism evidence="2 3">
    <name type="scientific">Effrenium voratum</name>
    <dbReference type="NCBI Taxonomy" id="2562239"/>
    <lineage>
        <taxon>Eukaryota</taxon>
        <taxon>Sar</taxon>
        <taxon>Alveolata</taxon>
        <taxon>Dinophyceae</taxon>
        <taxon>Suessiales</taxon>
        <taxon>Symbiodiniaceae</taxon>
        <taxon>Effrenium</taxon>
    </lineage>
</organism>
<evidence type="ECO:0000313" key="2">
    <source>
        <dbReference type="EMBL" id="CAJ1398901.1"/>
    </source>
</evidence>
<accession>A0AA36ND21</accession>
<keyword evidence="1" id="KW-1133">Transmembrane helix</keyword>
<evidence type="ECO:0000313" key="3">
    <source>
        <dbReference type="Proteomes" id="UP001178507"/>
    </source>
</evidence>
<reference evidence="2" key="1">
    <citation type="submission" date="2023-08" db="EMBL/GenBank/DDBJ databases">
        <authorList>
            <person name="Chen Y."/>
            <person name="Shah S."/>
            <person name="Dougan E. K."/>
            <person name="Thang M."/>
            <person name="Chan C."/>
        </authorList>
    </citation>
    <scope>NUCLEOTIDE SEQUENCE</scope>
</reference>
<dbReference type="AlphaFoldDB" id="A0AA36ND21"/>
<gene>
    <name evidence="2" type="ORF">EVOR1521_LOCUS22549</name>
</gene>
<feature type="transmembrane region" description="Helical" evidence="1">
    <location>
        <begin position="7"/>
        <end position="28"/>
    </location>
</feature>
<keyword evidence="1" id="KW-0812">Transmembrane</keyword>